<accession>B7JYT8</accession>
<dbReference type="Proteomes" id="UP000008204">
    <property type="component" value="Chromosome"/>
</dbReference>
<dbReference type="SUPFAM" id="SSF63829">
    <property type="entry name" value="Calcium-dependent phosphotriesterase"/>
    <property type="match status" value="1"/>
</dbReference>
<dbReference type="STRING" id="41431.PCC8801_1977"/>
<dbReference type="KEGG" id="cyp:PCC8801_1977"/>
<dbReference type="HOGENOM" id="CLU_040772_0_0_3"/>
<dbReference type="AlphaFoldDB" id="B7JYT8"/>
<dbReference type="RefSeq" id="WP_012595286.1">
    <property type="nucleotide sequence ID" value="NC_011726.1"/>
</dbReference>
<name>B7JYT8_RIPO1</name>
<sequence>MILPNNNISKGFTATLIALGMSGALTLIPKPVSAQHITTAGAQLTGLNGFNYEPIFTVGETINGYQPPGILDGIGAVEGSSIGLGDNIVRVLVNHEIAHTPGSDGTPQGSSYTLENGTVIEGGARISYFDIDKNSRQIVDSGLAFDTIFNRALEVVDDPLTDFDLGRTALSRFCSSAAFVADAYGAGLGFEDTIYITGEETTDGSIYALDIANGDLYAVPSLGRGGWENVTQINTGLTDTVALLLADDTSDSPMYLYVGTKDAGGNFLERNGLADGTIYAWVPDSGNNTPETFNGTGSSETGTWVALTNEGTGAGFSGGYALAQTLRDEAFAEGAFHFSRPEDVATNPDDDREVVLASTGDGDLFNGADNWGMTYIFDLNGLQFDASGLDLANSTTTLSILYDGNDTSACSAQFPGGSDFGLRSPDNLDWGQDGYIYVQEDRATTPGSLFGGTSGEEASIWQLNPNENCDLTRVAQVDRGATLLPGQSDISPTDLGNWETSGILDVTAFFPTKPGEKLFILDVQAHSVRGGDINSNNLVQGGQLGFLSQQVPEPSSLLGLGLFGLSAFGLKRKRDQQ</sequence>
<dbReference type="OrthoDB" id="570067at2"/>
<keyword evidence="3" id="KW-1185">Reference proteome</keyword>
<proteinExistence type="predicted"/>
<feature type="domain" description="Ice-binding protein C-terminal" evidence="1">
    <location>
        <begin position="550"/>
        <end position="573"/>
    </location>
</feature>
<protein>
    <recommendedName>
        <fullName evidence="1">Ice-binding protein C-terminal domain-containing protein</fullName>
    </recommendedName>
</protein>
<evidence type="ECO:0000313" key="3">
    <source>
        <dbReference type="Proteomes" id="UP000008204"/>
    </source>
</evidence>
<dbReference type="InterPro" id="IPR013424">
    <property type="entry name" value="Ice-binding_C"/>
</dbReference>
<organism evidence="2 3">
    <name type="scientific">Rippkaea orientalis (strain PCC 8801 / RF-1)</name>
    <name type="common">Cyanothece sp. (strain PCC 8801)</name>
    <dbReference type="NCBI Taxonomy" id="41431"/>
    <lineage>
        <taxon>Bacteria</taxon>
        <taxon>Bacillati</taxon>
        <taxon>Cyanobacteriota</taxon>
        <taxon>Cyanophyceae</taxon>
        <taxon>Oscillatoriophycideae</taxon>
        <taxon>Chroococcales</taxon>
        <taxon>Aphanothecaceae</taxon>
        <taxon>Rippkaea</taxon>
        <taxon>Rippkaea orientalis</taxon>
    </lineage>
</organism>
<dbReference type="EMBL" id="CP001287">
    <property type="protein sequence ID" value="ACK66015.1"/>
    <property type="molecule type" value="Genomic_DNA"/>
</dbReference>
<dbReference type="Pfam" id="PF05787">
    <property type="entry name" value="PhoX"/>
    <property type="match status" value="1"/>
</dbReference>
<reference evidence="3" key="1">
    <citation type="journal article" date="2011" name="MBio">
        <title>Novel metabolic attributes of the genus Cyanothece, comprising a group of unicellular nitrogen-fixing Cyanobacteria.</title>
        <authorList>
            <person name="Bandyopadhyay A."/>
            <person name="Elvitigala T."/>
            <person name="Welsh E."/>
            <person name="Stockel J."/>
            <person name="Liberton M."/>
            <person name="Min H."/>
            <person name="Sherman L.A."/>
            <person name="Pakrasi H.B."/>
        </authorList>
    </citation>
    <scope>NUCLEOTIDE SEQUENCE [LARGE SCALE GENOMIC DNA]</scope>
    <source>
        <strain evidence="3">PCC 8801</strain>
    </source>
</reference>
<dbReference type="NCBIfam" id="TIGR02595">
    <property type="entry name" value="PEP_CTERM"/>
    <property type="match status" value="1"/>
</dbReference>
<evidence type="ECO:0000313" key="2">
    <source>
        <dbReference type="EMBL" id="ACK66015.1"/>
    </source>
</evidence>
<evidence type="ECO:0000259" key="1">
    <source>
        <dbReference type="Pfam" id="PF07589"/>
    </source>
</evidence>
<gene>
    <name evidence="2" type="ordered locus">PCC8801_1977</name>
</gene>
<dbReference type="InterPro" id="IPR008557">
    <property type="entry name" value="PhoX"/>
</dbReference>
<dbReference type="eggNOG" id="COG3211">
    <property type="taxonomic scope" value="Bacteria"/>
</dbReference>
<dbReference type="Pfam" id="PF07589">
    <property type="entry name" value="PEP-CTERM"/>
    <property type="match status" value="1"/>
</dbReference>